<gene>
    <name evidence="3" type="primary">LOC111301202</name>
</gene>
<protein>
    <submittedName>
        <fullName evidence="3">Uncharacterized protein LOC111301202 isoform X1</fullName>
    </submittedName>
</protein>
<keyword evidence="2" id="KW-1185">Reference proteome</keyword>
<dbReference type="RefSeq" id="XP_022752430.1">
    <property type="nucleotide sequence ID" value="XM_022896695.1"/>
</dbReference>
<dbReference type="InterPro" id="IPR053030">
    <property type="entry name" value="Ribosomal_biogenesis_FAF1-like"/>
</dbReference>
<organism evidence="2 3">
    <name type="scientific">Durio zibethinus</name>
    <name type="common">Durian</name>
    <dbReference type="NCBI Taxonomy" id="66656"/>
    <lineage>
        <taxon>Eukaryota</taxon>
        <taxon>Viridiplantae</taxon>
        <taxon>Streptophyta</taxon>
        <taxon>Embryophyta</taxon>
        <taxon>Tracheophyta</taxon>
        <taxon>Spermatophyta</taxon>
        <taxon>Magnoliopsida</taxon>
        <taxon>eudicotyledons</taxon>
        <taxon>Gunneridae</taxon>
        <taxon>Pentapetalae</taxon>
        <taxon>rosids</taxon>
        <taxon>malvids</taxon>
        <taxon>Malvales</taxon>
        <taxon>Malvaceae</taxon>
        <taxon>Helicteroideae</taxon>
        <taxon>Durio</taxon>
    </lineage>
</organism>
<dbReference type="PANTHER" id="PTHR28096">
    <property type="entry name" value="PROTEIN FAF1"/>
    <property type="match status" value="1"/>
</dbReference>
<dbReference type="PANTHER" id="PTHR28096:SF1">
    <property type="entry name" value="PROTEIN FAF1"/>
    <property type="match status" value="1"/>
</dbReference>
<sequence>MKKQKEREDKMLKENMFLGRFRGKLGGGVKRSADKRRPEERVLKSSEGHFKNGVLDVKHLFRKASANDKDFDGHAVNNAKNKRGSVKKNQGKKKSGGRGGGGRKRH</sequence>
<evidence type="ECO:0000313" key="3">
    <source>
        <dbReference type="RefSeq" id="XP_022752430.1"/>
    </source>
</evidence>
<feature type="compositionally biased region" description="Basic and acidic residues" evidence="1">
    <location>
        <begin position="31"/>
        <end position="49"/>
    </location>
</feature>
<reference evidence="3" key="1">
    <citation type="submission" date="2025-08" db="UniProtKB">
        <authorList>
            <consortium name="RefSeq"/>
        </authorList>
    </citation>
    <scope>IDENTIFICATION</scope>
    <source>
        <tissue evidence="3">Fruit stalk</tissue>
    </source>
</reference>
<proteinExistence type="predicted"/>
<feature type="region of interest" description="Disordered" evidence="1">
    <location>
        <begin position="1"/>
        <end position="49"/>
    </location>
</feature>
<evidence type="ECO:0000256" key="1">
    <source>
        <dbReference type="SAM" id="MobiDB-lite"/>
    </source>
</evidence>
<dbReference type="GO" id="GO:0005730">
    <property type="term" value="C:nucleolus"/>
    <property type="evidence" value="ECO:0007669"/>
    <property type="project" value="TreeGrafter"/>
</dbReference>
<dbReference type="GeneID" id="111301202"/>
<feature type="region of interest" description="Disordered" evidence="1">
    <location>
        <begin position="66"/>
        <end position="106"/>
    </location>
</feature>
<dbReference type="AlphaFoldDB" id="A0A6P5ZJ11"/>
<accession>A0A6P5ZJ11</accession>
<name>A0A6P5ZJ11_DURZI</name>
<feature type="compositionally biased region" description="Basic and acidic residues" evidence="1">
    <location>
        <begin position="1"/>
        <end position="13"/>
    </location>
</feature>
<dbReference type="Proteomes" id="UP000515121">
    <property type="component" value="Unplaced"/>
</dbReference>
<evidence type="ECO:0000313" key="2">
    <source>
        <dbReference type="Proteomes" id="UP000515121"/>
    </source>
</evidence>
<dbReference type="OrthoDB" id="5556956at2759"/>
<feature type="compositionally biased region" description="Basic residues" evidence="1">
    <location>
        <begin position="80"/>
        <end position="106"/>
    </location>
</feature>
<dbReference type="GO" id="GO:0000462">
    <property type="term" value="P:maturation of SSU-rRNA from tricistronic rRNA transcript (SSU-rRNA, 5.8S rRNA, LSU-rRNA)"/>
    <property type="evidence" value="ECO:0007669"/>
    <property type="project" value="TreeGrafter"/>
</dbReference>
<dbReference type="KEGG" id="dzi:111301202"/>